<proteinExistence type="predicted"/>
<dbReference type="OrthoDB" id="550720at2759"/>
<dbReference type="InParanoid" id="A0A2V0PDL4"/>
<evidence type="ECO:0000313" key="3">
    <source>
        <dbReference type="Proteomes" id="UP000247498"/>
    </source>
</evidence>
<feature type="compositionally biased region" description="Gly residues" evidence="1">
    <location>
        <begin position="41"/>
        <end position="52"/>
    </location>
</feature>
<comment type="caution">
    <text evidence="2">The sequence shown here is derived from an EMBL/GenBank/DDBJ whole genome shotgun (WGS) entry which is preliminary data.</text>
</comment>
<reference evidence="2 3" key="1">
    <citation type="journal article" date="2018" name="Sci. Rep.">
        <title>Raphidocelis subcapitata (=Pseudokirchneriella subcapitata) provides an insight into genome evolution and environmental adaptations in the Sphaeropleales.</title>
        <authorList>
            <person name="Suzuki S."/>
            <person name="Yamaguchi H."/>
            <person name="Nakajima N."/>
            <person name="Kawachi M."/>
        </authorList>
    </citation>
    <scope>NUCLEOTIDE SEQUENCE [LARGE SCALE GENOMIC DNA]</scope>
    <source>
        <strain evidence="2 3">NIES-35</strain>
    </source>
</reference>
<evidence type="ECO:0000256" key="1">
    <source>
        <dbReference type="SAM" id="MobiDB-lite"/>
    </source>
</evidence>
<evidence type="ECO:0008006" key="4">
    <source>
        <dbReference type="Google" id="ProtNLM"/>
    </source>
</evidence>
<organism evidence="2 3">
    <name type="scientific">Raphidocelis subcapitata</name>
    <dbReference type="NCBI Taxonomy" id="307507"/>
    <lineage>
        <taxon>Eukaryota</taxon>
        <taxon>Viridiplantae</taxon>
        <taxon>Chlorophyta</taxon>
        <taxon>core chlorophytes</taxon>
        <taxon>Chlorophyceae</taxon>
        <taxon>CS clade</taxon>
        <taxon>Sphaeropleales</taxon>
        <taxon>Selenastraceae</taxon>
        <taxon>Raphidocelis</taxon>
    </lineage>
</organism>
<dbReference type="AlphaFoldDB" id="A0A2V0PDL4"/>
<keyword evidence="3" id="KW-1185">Reference proteome</keyword>
<dbReference type="CDD" id="cd14686">
    <property type="entry name" value="bZIP"/>
    <property type="match status" value="1"/>
</dbReference>
<feature type="compositionally biased region" description="Low complexity" evidence="1">
    <location>
        <begin position="153"/>
        <end position="174"/>
    </location>
</feature>
<accession>A0A2V0PDL4</accession>
<sequence length="436" mass="45302">MAATASRPATPSAAPPLLPPLEAASAAAATAAAAAVPAGRQGVGGGVGGGAAGPPAKPRRGRPKVNSEYSREYLCVKRYREKKKSMMAQLEAEVVDKLAQVKLLMAENDALQTRERVLQTVIDGGEGRMRQLEEEEARQDWQRAEAGRVVDRALSSGNSGSAPSGSGSGACGSAAGAGALAGAGGSFTSPGGSPATAAAAVAAAEAAASEARKSDFRRRLSAYVADVRARRLRGGGGGVKPLPPGDPWAGHLQRLVTDIFTMPSGDAYDLLVTNFETGEREEPPADMLSRAARGLKLTARQQAQVLAAFKTFEAALARLKADRAALLDALASMQQHLDGVPAPAAVPAAEFARAQAVETGISRVLQSADHEAIALALEDNMSRENQQWGIMSWSLCLMLEEHQMAQIAVAAYPHMPSCTQVMAAYVAEVLGHEPQL</sequence>
<name>A0A2V0PDL4_9CHLO</name>
<dbReference type="Proteomes" id="UP000247498">
    <property type="component" value="Unassembled WGS sequence"/>
</dbReference>
<feature type="region of interest" description="Disordered" evidence="1">
    <location>
        <begin position="152"/>
        <end position="174"/>
    </location>
</feature>
<dbReference type="EMBL" id="BDRX01000103">
    <property type="protein sequence ID" value="GBF97609.1"/>
    <property type="molecule type" value="Genomic_DNA"/>
</dbReference>
<protein>
    <recommendedName>
        <fullName evidence="4">BZIP domain-containing protein</fullName>
    </recommendedName>
</protein>
<evidence type="ECO:0000313" key="2">
    <source>
        <dbReference type="EMBL" id="GBF97609.1"/>
    </source>
</evidence>
<gene>
    <name evidence="2" type="ORF">Rsub_10745</name>
</gene>
<feature type="region of interest" description="Disordered" evidence="1">
    <location>
        <begin position="39"/>
        <end position="67"/>
    </location>
</feature>